<evidence type="ECO:0000313" key="1">
    <source>
        <dbReference type="EMBL" id="CCE26653.1"/>
    </source>
</evidence>
<evidence type="ECO:0000313" key="2">
    <source>
        <dbReference type="Proteomes" id="UP000016801"/>
    </source>
</evidence>
<dbReference type="EMBL" id="CAGA01000001">
    <property type="protein sequence ID" value="CCE26653.1"/>
    <property type="molecule type" value="Genomic_DNA"/>
</dbReference>
<accession>M1W4E3</accession>
<dbReference type="AlphaFoldDB" id="M1W4E3"/>
<proteinExistence type="predicted"/>
<reference evidence="1 2" key="1">
    <citation type="journal article" date="2013" name="PLoS Genet.">
        <title>Plant-symbiotic fungi as chemical engineers: Multi-genome analysis of the Clavicipitaceae reveals dynamics of alkaloid loci.</title>
        <authorList>
            <person name="Schardl C.L."/>
            <person name="Young C.A."/>
            <person name="Hesse U."/>
            <person name="Amyotte S.G."/>
            <person name="Andreeva K."/>
            <person name="Calie P.J."/>
            <person name="Fleetwood D.J."/>
            <person name="Haws D.C."/>
            <person name="Moore N."/>
            <person name="Oeser B."/>
            <person name="Panaccione D.G."/>
            <person name="Schweri K.K."/>
            <person name="Voisey C.R."/>
            <person name="Farman M.L."/>
            <person name="Jaromczyk J.W."/>
            <person name="Roe B.A."/>
            <person name="O'Sullivan D.M."/>
            <person name="Scott B."/>
            <person name="Tudzynski P."/>
            <person name="An Z."/>
            <person name="Arnaoudova E.G."/>
            <person name="Bullock C.T."/>
            <person name="Charlton N.D."/>
            <person name="Chen L."/>
            <person name="Cox M."/>
            <person name="Dinkins R.D."/>
            <person name="Florea S."/>
            <person name="Glenn A.E."/>
            <person name="Gordon A."/>
            <person name="Gueldener U."/>
            <person name="Harris D.R."/>
            <person name="Hollin W."/>
            <person name="Jaromczyk J."/>
            <person name="Johnson R.D."/>
            <person name="Khan A.K."/>
            <person name="Leistner E."/>
            <person name="Leuchtmann A."/>
            <person name="Li C."/>
            <person name="Liu J."/>
            <person name="Liu J."/>
            <person name="Liu M."/>
            <person name="Mace W."/>
            <person name="Machado C."/>
            <person name="Nagabhyru P."/>
            <person name="Pan J."/>
            <person name="Schmid J."/>
            <person name="Sugawara K."/>
            <person name="Steiner U."/>
            <person name="Takach J.E."/>
            <person name="Tanaka E."/>
            <person name="Webb J.S."/>
            <person name="Wilson E.V."/>
            <person name="Wiseman J.L."/>
            <person name="Yoshida R."/>
            <person name="Zeng Z."/>
        </authorList>
    </citation>
    <scope>NUCLEOTIDE SEQUENCE [LARGE SCALE GENOMIC DNA]</scope>
    <source>
        <strain evidence="1 2">20.1</strain>
    </source>
</reference>
<keyword evidence="2" id="KW-1185">Reference proteome</keyword>
<name>M1W4E3_CLAP2</name>
<gene>
    <name evidence="1" type="ORF">CPUR_00122</name>
</gene>
<organism evidence="1 2">
    <name type="scientific">Claviceps purpurea (strain 20.1)</name>
    <name type="common">Ergot fungus</name>
    <name type="synonym">Sphacelia segetum</name>
    <dbReference type="NCBI Taxonomy" id="1111077"/>
    <lineage>
        <taxon>Eukaryota</taxon>
        <taxon>Fungi</taxon>
        <taxon>Dikarya</taxon>
        <taxon>Ascomycota</taxon>
        <taxon>Pezizomycotina</taxon>
        <taxon>Sordariomycetes</taxon>
        <taxon>Hypocreomycetidae</taxon>
        <taxon>Hypocreales</taxon>
        <taxon>Clavicipitaceae</taxon>
        <taxon>Claviceps</taxon>
    </lineage>
</organism>
<sequence>MSSRLALASPRLWVLTVQQPLPSPAGGRRTGQVTKITEAEYSQFLS</sequence>
<dbReference type="Proteomes" id="UP000016801">
    <property type="component" value="Unassembled WGS sequence"/>
</dbReference>
<dbReference type="HOGENOM" id="CLU_3191268_0_0_1"/>
<protein>
    <submittedName>
        <fullName evidence="1">Uncharacterized protein</fullName>
    </submittedName>
</protein>
<dbReference type="VEuPathDB" id="FungiDB:CPUR_00122"/>
<comment type="caution">
    <text evidence="1">The sequence shown here is derived from an EMBL/GenBank/DDBJ whole genome shotgun (WGS) entry which is preliminary data.</text>
</comment>